<dbReference type="PANTHER" id="PTHR10815:SF5">
    <property type="entry name" value="METHYLATED-DNA--PROTEIN-CYSTEINE METHYLTRANSFERASE"/>
    <property type="match status" value="1"/>
</dbReference>
<keyword evidence="6 9" id="KW-0227">DNA damage</keyword>
<dbReference type="Gene3D" id="3.30.160.70">
    <property type="entry name" value="Methylated DNA-protein cysteine methyltransferase domain"/>
    <property type="match status" value="1"/>
</dbReference>
<dbReference type="Pfam" id="PF02870">
    <property type="entry name" value="Methyltransf_1N"/>
    <property type="match status" value="1"/>
</dbReference>
<proteinExistence type="inferred from homology"/>
<dbReference type="AlphaFoldDB" id="A0A5J6WKY1"/>
<dbReference type="InterPro" id="IPR001497">
    <property type="entry name" value="MethylDNA_cys_MeTrfase_AS"/>
</dbReference>
<dbReference type="KEGG" id="mmaa:FR932_12750"/>
<dbReference type="InterPro" id="IPR014048">
    <property type="entry name" value="MethylDNA_cys_MeTrfase_DNA-bd"/>
</dbReference>
<comment type="function">
    <text evidence="9">Involved in the cellular defense against the biological effects of O6-methylguanine (O6-MeG) and O4-methylthymine (O4-MeT) in DNA. Repairs the methylated nucleobase in DNA by stoichiometrically transferring the methyl group to a cysteine residue in the enzyme. This is a suicide reaction: the enzyme is irreversibly inactivated.</text>
</comment>
<keyword evidence="3 9" id="KW-0963">Cytoplasm</keyword>
<dbReference type="OrthoDB" id="9811249at2"/>
<accession>A0A5J6WKY1</accession>
<dbReference type="Pfam" id="PF01035">
    <property type="entry name" value="DNA_binding_1"/>
    <property type="match status" value="1"/>
</dbReference>
<evidence type="ECO:0000313" key="12">
    <source>
        <dbReference type="EMBL" id="QFI38657.1"/>
    </source>
</evidence>
<dbReference type="CDD" id="cd06445">
    <property type="entry name" value="ATase"/>
    <property type="match status" value="1"/>
</dbReference>
<evidence type="ECO:0000256" key="2">
    <source>
        <dbReference type="ARBA" id="ARBA00008711"/>
    </source>
</evidence>
<comment type="subcellular location">
    <subcellularLocation>
        <location evidence="9">Cytoplasm</location>
    </subcellularLocation>
</comment>
<comment type="similarity">
    <text evidence="2 9">Belongs to the MGMT family.</text>
</comment>
<evidence type="ECO:0000256" key="5">
    <source>
        <dbReference type="ARBA" id="ARBA00022679"/>
    </source>
</evidence>
<evidence type="ECO:0000256" key="3">
    <source>
        <dbReference type="ARBA" id="ARBA00022490"/>
    </source>
</evidence>
<dbReference type="InterPro" id="IPR036631">
    <property type="entry name" value="MGMT_N_sf"/>
</dbReference>
<dbReference type="FunFam" id="1.10.10.10:FF:000214">
    <property type="entry name" value="Methylated-DNA--protein-cysteine methyltransferase"/>
    <property type="match status" value="1"/>
</dbReference>
<dbReference type="GO" id="GO:0003908">
    <property type="term" value="F:methylated-DNA-[protein]-cysteine S-methyltransferase activity"/>
    <property type="evidence" value="ECO:0007669"/>
    <property type="project" value="UniProtKB-UniRule"/>
</dbReference>
<evidence type="ECO:0000259" key="10">
    <source>
        <dbReference type="Pfam" id="PF01035"/>
    </source>
</evidence>
<reference evidence="12 13" key="1">
    <citation type="submission" date="2019-09" db="EMBL/GenBank/DDBJ databases">
        <title>Hybrid Assembly of the complete Genome of the Deep-Sea Bacterium Moritella marina from long Nanopore and Illumina reads.</title>
        <authorList>
            <person name="Magin S."/>
            <person name="Georgoulis A."/>
            <person name="Papadimitriou K."/>
            <person name="Iliakis G."/>
            <person name="Vorgias C.E."/>
        </authorList>
    </citation>
    <scope>NUCLEOTIDE SEQUENCE [LARGE SCALE GENOMIC DNA]</scope>
    <source>
        <strain evidence="12 13">MP-1</strain>
    </source>
</reference>
<sequence length="162" mass="17902">MNVYTQFESLLGTVTVHGNDDGLLGIWYESHARQLSDFGKQADDHPILQLTVTQLQEYFNGQRHEFSIPLAANGTEFQNKVWQALTTIPYGETWSYKDLAIAIGNPKASQAVGGANSKNPISIIVPCHRVIGKNGSLTGYAGGLDIKQRLLNLETKHHRLSK</sequence>
<dbReference type="NCBIfam" id="TIGR00589">
    <property type="entry name" value="ogt"/>
    <property type="match status" value="1"/>
</dbReference>
<gene>
    <name evidence="12" type="ORF">FR932_12750</name>
</gene>
<dbReference type="InterPro" id="IPR036388">
    <property type="entry name" value="WH-like_DNA-bd_sf"/>
</dbReference>
<evidence type="ECO:0000256" key="7">
    <source>
        <dbReference type="ARBA" id="ARBA00023204"/>
    </source>
</evidence>
<dbReference type="PANTHER" id="PTHR10815">
    <property type="entry name" value="METHYLATED-DNA--PROTEIN-CYSTEINE METHYLTRANSFERASE"/>
    <property type="match status" value="1"/>
</dbReference>
<evidence type="ECO:0000256" key="9">
    <source>
        <dbReference type="HAMAP-Rule" id="MF_00772"/>
    </source>
</evidence>
<dbReference type="Gene3D" id="1.10.10.10">
    <property type="entry name" value="Winged helix-like DNA-binding domain superfamily/Winged helix DNA-binding domain"/>
    <property type="match status" value="1"/>
</dbReference>
<feature type="active site" description="Nucleophile; methyl group acceptor" evidence="9">
    <location>
        <position position="127"/>
    </location>
</feature>
<dbReference type="HAMAP" id="MF_00772">
    <property type="entry name" value="OGT"/>
    <property type="match status" value="1"/>
</dbReference>
<protein>
    <recommendedName>
        <fullName evidence="9">Methylated-DNA--protein-cysteine methyltransferase</fullName>
        <ecNumber evidence="9">2.1.1.63</ecNumber>
    </recommendedName>
    <alternativeName>
        <fullName evidence="9">6-O-methylguanine-DNA methyltransferase</fullName>
        <shortName evidence="9">MGMT</shortName>
    </alternativeName>
    <alternativeName>
        <fullName evidence="9">O-6-methylguanine-DNA-alkyltransferase</fullName>
    </alternativeName>
</protein>
<organism evidence="12 13">
    <name type="scientific">Moritella marina ATCC 15381</name>
    <dbReference type="NCBI Taxonomy" id="1202962"/>
    <lineage>
        <taxon>Bacteria</taxon>
        <taxon>Pseudomonadati</taxon>
        <taxon>Pseudomonadota</taxon>
        <taxon>Gammaproteobacteria</taxon>
        <taxon>Alteromonadales</taxon>
        <taxon>Moritellaceae</taxon>
        <taxon>Moritella</taxon>
    </lineage>
</organism>
<comment type="miscellaneous">
    <text evidence="9">This enzyme catalyzes only one turnover and therefore is not strictly catalytic. According to one definition, an enzyme is a biocatalyst that acts repeatedly and over many reaction cycles.</text>
</comment>
<dbReference type="Proteomes" id="UP000327424">
    <property type="component" value="Chromosome"/>
</dbReference>
<dbReference type="InterPro" id="IPR023546">
    <property type="entry name" value="MGMT"/>
</dbReference>
<dbReference type="EC" id="2.1.1.63" evidence="9"/>
<dbReference type="SUPFAM" id="SSF46767">
    <property type="entry name" value="Methylated DNA-protein cysteine methyltransferase, C-terminal domain"/>
    <property type="match status" value="1"/>
</dbReference>
<dbReference type="RefSeq" id="WP_019439486.1">
    <property type="nucleotide sequence ID" value="NZ_ALOE01000002.1"/>
</dbReference>
<dbReference type="PROSITE" id="PS00374">
    <property type="entry name" value="MGMT"/>
    <property type="match status" value="1"/>
</dbReference>
<dbReference type="GO" id="GO:0005737">
    <property type="term" value="C:cytoplasm"/>
    <property type="evidence" value="ECO:0007669"/>
    <property type="project" value="UniProtKB-SubCell"/>
</dbReference>
<keyword evidence="13" id="KW-1185">Reference proteome</keyword>
<dbReference type="InterPro" id="IPR036217">
    <property type="entry name" value="MethylDNA_cys_MeTrfase_DNAb"/>
</dbReference>
<dbReference type="GO" id="GO:0032259">
    <property type="term" value="P:methylation"/>
    <property type="evidence" value="ECO:0007669"/>
    <property type="project" value="UniProtKB-KW"/>
</dbReference>
<comment type="catalytic activity">
    <reaction evidence="8 9">
        <text>a 6-O-methyl-2'-deoxyguanosine in DNA + L-cysteinyl-[protein] = S-methyl-L-cysteinyl-[protein] + a 2'-deoxyguanosine in DNA</text>
        <dbReference type="Rhea" id="RHEA:24000"/>
        <dbReference type="Rhea" id="RHEA-COMP:10131"/>
        <dbReference type="Rhea" id="RHEA-COMP:10132"/>
        <dbReference type="Rhea" id="RHEA-COMP:11367"/>
        <dbReference type="Rhea" id="RHEA-COMP:11368"/>
        <dbReference type="ChEBI" id="CHEBI:29950"/>
        <dbReference type="ChEBI" id="CHEBI:82612"/>
        <dbReference type="ChEBI" id="CHEBI:85445"/>
        <dbReference type="ChEBI" id="CHEBI:85448"/>
        <dbReference type="EC" id="2.1.1.63"/>
    </reaction>
</comment>
<feature type="domain" description="Methylated-DNA-[protein]-cysteine S-methyltransferase DNA binding" evidence="10">
    <location>
        <begin position="76"/>
        <end position="155"/>
    </location>
</feature>
<comment type="catalytic activity">
    <reaction evidence="1 9">
        <text>a 4-O-methyl-thymidine in DNA + L-cysteinyl-[protein] = a thymidine in DNA + S-methyl-L-cysteinyl-[protein]</text>
        <dbReference type="Rhea" id="RHEA:53428"/>
        <dbReference type="Rhea" id="RHEA-COMP:10131"/>
        <dbReference type="Rhea" id="RHEA-COMP:10132"/>
        <dbReference type="Rhea" id="RHEA-COMP:13555"/>
        <dbReference type="Rhea" id="RHEA-COMP:13556"/>
        <dbReference type="ChEBI" id="CHEBI:29950"/>
        <dbReference type="ChEBI" id="CHEBI:82612"/>
        <dbReference type="ChEBI" id="CHEBI:137386"/>
        <dbReference type="ChEBI" id="CHEBI:137387"/>
        <dbReference type="EC" id="2.1.1.63"/>
    </reaction>
</comment>
<feature type="domain" description="Methylguanine DNA methyltransferase ribonuclease-like" evidence="11">
    <location>
        <begin position="3"/>
        <end position="71"/>
    </location>
</feature>
<keyword evidence="5 9" id="KW-0808">Transferase</keyword>
<evidence type="ECO:0000256" key="1">
    <source>
        <dbReference type="ARBA" id="ARBA00001286"/>
    </source>
</evidence>
<evidence type="ECO:0000259" key="11">
    <source>
        <dbReference type="Pfam" id="PF02870"/>
    </source>
</evidence>
<dbReference type="InterPro" id="IPR008332">
    <property type="entry name" value="MethylG_MeTrfase_N"/>
</dbReference>
<evidence type="ECO:0000256" key="6">
    <source>
        <dbReference type="ARBA" id="ARBA00022763"/>
    </source>
</evidence>
<keyword evidence="7 9" id="KW-0234">DNA repair</keyword>
<dbReference type="SUPFAM" id="SSF53155">
    <property type="entry name" value="Methylated DNA-protein cysteine methyltransferase domain"/>
    <property type="match status" value="1"/>
</dbReference>
<dbReference type="EMBL" id="CP044399">
    <property type="protein sequence ID" value="QFI38657.1"/>
    <property type="molecule type" value="Genomic_DNA"/>
</dbReference>
<evidence type="ECO:0000256" key="8">
    <source>
        <dbReference type="ARBA" id="ARBA00049348"/>
    </source>
</evidence>
<keyword evidence="4 9" id="KW-0489">Methyltransferase</keyword>
<evidence type="ECO:0000256" key="4">
    <source>
        <dbReference type="ARBA" id="ARBA00022603"/>
    </source>
</evidence>
<evidence type="ECO:0000313" key="13">
    <source>
        <dbReference type="Proteomes" id="UP000327424"/>
    </source>
</evidence>
<dbReference type="GO" id="GO:0006307">
    <property type="term" value="P:DNA alkylation repair"/>
    <property type="evidence" value="ECO:0007669"/>
    <property type="project" value="UniProtKB-UniRule"/>
</dbReference>
<name>A0A5J6WKY1_MORMI</name>